<dbReference type="eggNOG" id="ENOG5032N5K">
    <property type="taxonomic scope" value="Bacteria"/>
</dbReference>
<accession>I0K5U7</accession>
<evidence type="ECO:0000313" key="1">
    <source>
        <dbReference type="EMBL" id="CCG99500.1"/>
    </source>
</evidence>
<dbReference type="KEGG" id="fae:FAES_1490"/>
<sequence>MTTASYSLTTEHAHLLRAALCPPDEALAHWQAWRKIRNLHAASPAPESVKRAFTLLDGSAQQLLPMICRKLEQSDDALMGYLQQAYETTLHENQRRLRVMSTALQALRQANVASLLLGSLPLSLTHYGDMGMRAMDKLSLLIPTEKTDVALAALRQQQLLPSTVGLRHRRQLASLLLTGPDGVGIRLHWHTLPQHTYAGADDPFWADASQLELPTGLPALTLSPTHLLFQTLVVGYQGGRRTALPAMPDSMQLIRTGQIVWDELLDLTERFTFRIPVRRGLMALQTHADLVLPPAVQHRLRQMVPTVAEQRYFDLLSSIPKNPLSQRFQRLRCSRLALRLFHQNRSRESLRTVVWHHLNPRLAWPEGEWSR</sequence>
<dbReference type="STRING" id="1166018.FAES_1490"/>
<evidence type="ECO:0000313" key="2">
    <source>
        <dbReference type="Proteomes" id="UP000011058"/>
    </source>
</evidence>
<gene>
    <name evidence="1" type="ORF">FAES_1490</name>
</gene>
<protein>
    <recommendedName>
        <fullName evidence="3">Nucleotidyltransferase family protein</fullName>
    </recommendedName>
</protein>
<reference evidence="1 2" key="1">
    <citation type="journal article" date="2012" name="J. Bacteriol.">
        <title>Genome Sequence of Fibrella aestuarina BUZ 2T, a Filamentous Marine Bacterium.</title>
        <authorList>
            <person name="Filippini M."/>
            <person name="Qi W."/>
            <person name="Blom J."/>
            <person name="Goesmann A."/>
            <person name="Smits T.H."/>
            <person name="Bagheri H.C."/>
        </authorList>
    </citation>
    <scope>NUCLEOTIDE SEQUENCE [LARGE SCALE GENOMIC DNA]</scope>
    <source>
        <strain evidence="2">BUZ 2T</strain>
    </source>
</reference>
<organism evidence="1 2">
    <name type="scientific">Fibrella aestuarina BUZ 2</name>
    <dbReference type="NCBI Taxonomy" id="1166018"/>
    <lineage>
        <taxon>Bacteria</taxon>
        <taxon>Pseudomonadati</taxon>
        <taxon>Bacteroidota</taxon>
        <taxon>Cytophagia</taxon>
        <taxon>Cytophagales</taxon>
        <taxon>Spirosomataceae</taxon>
        <taxon>Fibrella</taxon>
    </lineage>
</organism>
<dbReference type="InterPro" id="IPR039498">
    <property type="entry name" value="NTP_transf_5"/>
</dbReference>
<dbReference type="Pfam" id="PF14907">
    <property type="entry name" value="NTP_transf_5"/>
    <property type="match status" value="1"/>
</dbReference>
<dbReference type="Proteomes" id="UP000011058">
    <property type="component" value="Chromosome"/>
</dbReference>
<dbReference type="RefSeq" id="WP_015330599.1">
    <property type="nucleotide sequence ID" value="NC_020054.1"/>
</dbReference>
<dbReference type="EMBL" id="HE796683">
    <property type="protein sequence ID" value="CCG99500.1"/>
    <property type="molecule type" value="Genomic_DNA"/>
</dbReference>
<proteinExistence type="predicted"/>
<dbReference type="OrthoDB" id="7061499at2"/>
<keyword evidence="2" id="KW-1185">Reference proteome</keyword>
<dbReference type="HOGENOM" id="CLU_721385_0_0_10"/>
<name>I0K5U7_9BACT</name>
<evidence type="ECO:0008006" key="3">
    <source>
        <dbReference type="Google" id="ProtNLM"/>
    </source>
</evidence>
<dbReference type="AlphaFoldDB" id="I0K5U7"/>